<protein>
    <submittedName>
        <fullName evidence="8">Uncharacterized protein LOC111317637 isoform X1</fullName>
    </submittedName>
</protein>
<evidence type="ECO:0000256" key="4">
    <source>
        <dbReference type="ARBA" id="ARBA00023015"/>
    </source>
</evidence>
<evidence type="ECO:0000256" key="5">
    <source>
        <dbReference type="ARBA" id="ARBA00023163"/>
    </source>
</evidence>
<evidence type="ECO:0000256" key="1">
    <source>
        <dbReference type="ARBA" id="ARBA00022723"/>
    </source>
</evidence>
<name>A0A6P6BFC3_DURZI</name>
<dbReference type="Pfam" id="PF23121">
    <property type="entry name" value="SPOC_AIPP2"/>
    <property type="match status" value="1"/>
</dbReference>
<evidence type="ECO:0000313" key="7">
    <source>
        <dbReference type="Proteomes" id="UP000515121"/>
    </source>
</evidence>
<dbReference type="RefSeq" id="XP_022775812.1">
    <property type="nucleotide sequence ID" value="XM_022920077.1"/>
</dbReference>
<keyword evidence="5" id="KW-0804">Transcription</keyword>
<dbReference type="PANTHER" id="PTHR33304:SF36">
    <property type="entry name" value="GB|AAF26970.1-RELATED"/>
    <property type="match status" value="1"/>
</dbReference>
<dbReference type="InterPro" id="IPR049914">
    <property type="entry name" value="PHD1-3/5-6"/>
</dbReference>
<dbReference type="GO" id="GO:0034244">
    <property type="term" value="P:negative regulation of transcription elongation by RNA polymerase II"/>
    <property type="evidence" value="ECO:0007669"/>
    <property type="project" value="InterPro"/>
</dbReference>
<reference evidence="8" key="1">
    <citation type="submission" date="2025-08" db="UniProtKB">
        <authorList>
            <consortium name="RefSeq"/>
        </authorList>
    </citation>
    <scope>IDENTIFICATION</scope>
    <source>
        <tissue evidence="8">Fruit stalk</tissue>
    </source>
</reference>
<accession>A0A6P6BFC3</accession>
<proteinExistence type="predicted"/>
<evidence type="ECO:0000313" key="8">
    <source>
        <dbReference type="RefSeq" id="XP_022775812.1"/>
    </source>
</evidence>
<feature type="domain" description="AIPP2-like SPOC-like" evidence="6">
    <location>
        <begin position="100"/>
        <end position="231"/>
    </location>
</feature>
<dbReference type="GO" id="GO:0008270">
    <property type="term" value="F:zinc ion binding"/>
    <property type="evidence" value="ECO:0007669"/>
    <property type="project" value="UniProtKB-KW"/>
</dbReference>
<keyword evidence="3" id="KW-0862">Zinc</keyword>
<sequence length="295" mass="33000">MQLIVLYLTYSHNMTAIIISVSDKKTSECKNEPQNALTSVERIEMVENATESTDSQSTDAPPVACSVKPEYIAIVECNLLNAWPSVLKSFPNYPALEPTWCGSFEILDSVSRSEFFDGCLAHPPGKVHHKALEFSKPMPGVLLCTLLPGSDVWVDVFHDDCPNLEDVSLYFFPDSYERSKQQYTHLLGHMETQDLVIRSCVDGVELLIFSSTRLHGDLCGLKLKLKFLCGVCRHLKSNTTFPLLPVDDLKSQECTQNFYVKTIGKKYLPKVKTEQFDVLDIGPVFSRKAADDAAP</sequence>
<dbReference type="GeneID" id="111317637"/>
<evidence type="ECO:0000259" key="6">
    <source>
        <dbReference type="Pfam" id="PF23121"/>
    </source>
</evidence>
<evidence type="ECO:0000256" key="2">
    <source>
        <dbReference type="ARBA" id="ARBA00022771"/>
    </source>
</evidence>
<keyword evidence="2" id="KW-0863">Zinc-finger</keyword>
<dbReference type="KEGG" id="dzi:111317637"/>
<keyword evidence="4" id="KW-0805">Transcription regulation</keyword>
<dbReference type="PANTHER" id="PTHR33304">
    <property type="match status" value="1"/>
</dbReference>
<dbReference type="GO" id="GO:0140566">
    <property type="term" value="F:histone reader activity"/>
    <property type="evidence" value="ECO:0007669"/>
    <property type="project" value="InterPro"/>
</dbReference>
<organism evidence="7 8">
    <name type="scientific">Durio zibethinus</name>
    <name type="common">Durian</name>
    <dbReference type="NCBI Taxonomy" id="66656"/>
    <lineage>
        <taxon>Eukaryota</taxon>
        <taxon>Viridiplantae</taxon>
        <taxon>Streptophyta</taxon>
        <taxon>Embryophyta</taxon>
        <taxon>Tracheophyta</taxon>
        <taxon>Spermatophyta</taxon>
        <taxon>Magnoliopsida</taxon>
        <taxon>eudicotyledons</taxon>
        <taxon>Gunneridae</taxon>
        <taxon>Pentapetalae</taxon>
        <taxon>rosids</taxon>
        <taxon>malvids</taxon>
        <taxon>Malvales</taxon>
        <taxon>Malvaceae</taxon>
        <taxon>Helicteroideae</taxon>
        <taxon>Durio</taxon>
    </lineage>
</organism>
<keyword evidence="1" id="KW-0479">Metal-binding</keyword>
<keyword evidence="7" id="KW-1185">Reference proteome</keyword>
<dbReference type="AlphaFoldDB" id="A0A6P6BFC3"/>
<evidence type="ECO:0000256" key="3">
    <source>
        <dbReference type="ARBA" id="ARBA00022833"/>
    </source>
</evidence>
<dbReference type="OrthoDB" id="651601at2759"/>
<gene>
    <name evidence="8" type="primary">LOC111317637</name>
</gene>
<dbReference type="Proteomes" id="UP000515121">
    <property type="component" value="Unplaced"/>
</dbReference>
<dbReference type="InterPro" id="IPR056280">
    <property type="entry name" value="AIPP2-like_SPOC"/>
</dbReference>